<proteinExistence type="inferred from homology"/>
<comment type="caution">
    <text evidence="3">The sequence shown here is derived from an EMBL/GenBank/DDBJ whole genome shotgun (WGS) entry which is preliminary data.</text>
</comment>
<accession>A0A430KU58</accession>
<dbReference type="Proteomes" id="UP000283087">
    <property type="component" value="Unassembled WGS sequence"/>
</dbReference>
<dbReference type="EMBL" id="RQXW01000003">
    <property type="protein sequence ID" value="RTE67020.1"/>
    <property type="molecule type" value="Genomic_DNA"/>
</dbReference>
<comment type="similarity">
    <text evidence="1 2">Belongs to the UPF0125 (RnfH) family.</text>
</comment>
<evidence type="ECO:0000256" key="2">
    <source>
        <dbReference type="HAMAP-Rule" id="MF_00460"/>
    </source>
</evidence>
<sequence>MINVEVAYALPDQQKILSLEVDEGCTAYDAVVQSRITDVFPQIDIEHDPMGIFGKAIANPKTYILKPEQRVEIYRPLIADPKEVRARRAAKAKAEREAQG</sequence>
<dbReference type="AlphaFoldDB" id="A0A430KU58"/>
<protein>
    <recommendedName>
        <fullName evidence="2">UPF0125 protein EH243_05345</fullName>
    </recommendedName>
</protein>
<dbReference type="NCBIfam" id="NF002490">
    <property type="entry name" value="PRK01777.1"/>
    <property type="match status" value="1"/>
</dbReference>
<keyword evidence="4" id="KW-1185">Reference proteome</keyword>
<dbReference type="Pfam" id="PF03658">
    <property type="entry name" value="Ub-RnfH"/>
    <property type="match status" value="1"/>
</dbReference>
<organism evidence="3 4">
    <name type="scientific">Amphritea opalescens</name>
    <dbReference type="NCBI Taxonomy" id="2490544"/>
    <lineage>
        <taxon>Bacteria</taxon>
        <taxon>Pseudomonadati</taxon>
        <taxon>Pseudomonadota</taxon>
        <taxon>Gammaproteobacteria</taxon>
        <taxon>Oceanospirillales</taxon>
        <taxon>Oceanospirillaceae</taxon>
        <taxon>Amphritea</taxon>
    </lineage>
</organism>
<dbReference type="InterPro" id="IPR037021">
    <property type="entry name" value="RnfH_sf"/>
</dbReference>
<evidence type="ECO:0000256" key="1">
    <source>
        <dbReference type="ARBA" id="ARBA00010645"/>
    </source>
</evidence>
<name>A0A430KU58_9GAMM</name>
<dbReference type="RefSeq" id="WP_126157605.1">
    <property type="nucleotide sequence ID" value="NZ_RQXW01000003.1"/>
</dbReference>
<evidence type="ECO:0000313" key="3">
    <source>
        <dbReference type="EMBL" id="RTE67020.1"/>
    </source>
</evidence>
<reference evidence="3 4" key="1">
    <citation type="submission" date="2018-11" db="EMBL/GenBank/DDBJ databases">
        <title>The draft genome sequence of Amphritea opalescens ANRC-JH13T.</title>
        <authorList>
            <person name="Fang Z."/>
            <person name="Zhang Y."/>
            <person name="Han X."/>
        </authorList>
    </citation>
    <scope>NUCLEOTIDE SEQUENCE [LARGE SCALE GENOMIC DNA]</scope>
    <source>
        <strain evidence="3 4">ANRC-JH13</strain>
    </source>
</reference>
<gene>
    <name evidence="3" type="ORF">EH243_05345</name>
</gene>
<dbReference type="Gene3D" id="3.10.20.280">
    <property type="entry name" value="RnfH-like"/>
    <property type="match status" value="1"/>
</dbReference>
<dbReference type="InterPro" id="IPR005346">
    <property type="entry name" value="RnfH"/>
</dbReference>
<dbReference type="PANTHER" id="PTHR37483:SF1">
    <property type="entry name" value="UPF0125 PROTEIN RATB"/>
    <property type="match status" value="1"/>
</dbReference>
<dbReference type="HAMAP" id="MF_00460">
    <property type="entry name" value="UPF0125_RnfH"/>
    <property type="match status" value="1"/>
</dbReference>
<evidence type="ECO:0000313" key="4">
    <source>
        <dbReference type="Proteomes" id="UP000283087"/>
    </source>
</evidence>
<dbReference type="InterPro" id="IPR016155">
    <property type="entry name" value="Mopterin_synth/thiamin_S_b"/>
</dbReference>
<dbReference type="SUPFAM" id="SSF54285">
    <property type="entry name" value="MoaD/ThiS"/>
    <property type="match status" value="1"/>
</dbReference>
<dbReference type="PANTHER" id="PTHR37483">
    <property type="entry name" value="UPF0125 PROTEIN RATB"/>
    <property type="match status" value="1"/>
</dbReference>
<dbReference type="OrthoDB" id="9796575at2"/>